<dbReference type="Proteomes" id="UP000183561">
    <property type="component" value="Unassembled WGS sequence"/>
</dbReference>
<evidence type="ECO:0000313" key="2">
    <source>
        <dbReference type="Proteomes" id="UP000183561"/>
    </source>
</evidence>
<evidence type="ECO:0000313" key="1">
    <source>
        <dbReference type="EMBL" id="SEB75094.1"/>
    </source>
</evidence>
<dbReference type="InterPro" id="IPR010921">
    <property type="entry name" value="Trp_repressor/repl_initiator"/>
</dbReference>
<reference evidence="2" key="1">
    <citation type="submission" date="2016-10" db="EMBL/GenBank/DDBJ databases">
        <authorList>
            <person name="Varghese N."/>
            <person name="Submissions S."/>
        </authorList>
    </citation>
    <scope>NUCLEOTIDE SEQUENCE [LARGE SCALE GENOMIC DNA]</scope>
    <source>
        <strain evidence="2">DSM 44498</strain>
    </source>
</reference>
<dbReference type="GO" id="GO:0006313">
    <property type="term" value="P:DNA transposition"/>
    <property type="evidence" value="ECO:0007669"/>
    <property type="project" value="InterPro"/>
</dbReference>
<dbReference type="AlphaFoldDB" id="A0A1H4LX58"/>
<dbReference type="InterPro" id="IPR036388">
    <property type="entry name" value="WH-like_DNA-bd_sf"/>
</dbReference>
<dbReference type="Gene3D" id="1.10.10.10">
    <property type="entry name" value="Winged helix-like DNA-binding domain superfamily/Winged helix DNA-binding domain"/>
    <property type="match status" value="1"/>
</dbReference>
<sequence>MSRTRSYTTEYKVEAAHRVIDSGRTIASVARDLGLNESLLGWGAE</sequence>
<dbReference type="Pfam" id="PF01527">
    <property type="entry name" value="HTH_Tnp_1"/>
    <property type="match status" value="1"/>
</dbReference>
<dbReference type="RefSeq" id="WP_167372142.1">
    <property type="nucleotide sequence ID" value="NZ_FNSV01000005.1"/>
</dbReference>
<dbReference type="EMBL" id="FNSV01000005">
    <property type="protein sequence ID" value="SEB75094.1"/>
    <property type="molecule type" value="Genomic_DNA"/>
</dbReference>
<proteinExistence type="predicted"/>
<dbReference type="InterPro" id="IPR002514">
    <property type="entry name" value="Transposase_8"/>
</dbReference>
<gene>
    <name evidence="1" type="ORF">SAMN04490239_1505</name>
</gene>
<protein>
    <submittedName>
        <fullName evidence="1">Transposase</fullName>
    </submittedName>
</protein>
<dbReference type="GO" id="GO:0004803">
    <property type="term" value="F:transposase activity"/>
    <property type="evidence" value="ECO:0007669"/>
    <property type="project" value="InterPro"/>
</dbReference>
<organism evidence="1 2">
    <name type="scientific">Rhodococcus koreensis</name>
    <dbReference type="NCBI Taxonomy" id="99653"/>
    <lineage>
        <taxon>Bacteria</taxon>
        <taxon>Bacillati</taxon>
        <taxon>Actinomycetota</taxon>
        <taxon>Actinomycetes</taxon>
        <taxon>Mycobacteriales</taxon>
        <taxon>Nocardiaceae</taxon>
        <taxon>Rhodococcus</taxon>
    </lineage>
</organism>
<name>A0A1H4LX58_9NOCA</name>
<accession>A0A1H4LX58</accession>
<keyword evidence="2" id="KW-1185">Reference proteome</keyword>
<dbReference type="SUPFAM" id="SSF48295">
    <property type="entry name" value="TrpR-like"/>
    <property type="match status" value="1"/>
</dbReference>
<dbReference type="GO" id="GO:0043565">
    <property type="term" value="F:sequence-specific DNA binding"/>
    <property type="evidence" value="ECO:0007669"/>
    <property type="project" value="InterPro"/>
</dbReference>